<feature type="region of interest" description="Disordered" evidence="1">
    <location>
        <begin position="1"/>
        <end position="31"/>
    </location>
</feature>
<evidence type="ECO:0000256" key="1">
    <source>
        <dbReference type="SAM" id="MobiDB-lite"/>
    </source>
</evidence>
<evidence type="ECO:0000313" key="3">
    <source>
        <dbReference type="Proteomes" id="UP000013827"/>
    </source>
</evidence>
<name>A0A0D3KCT7_EMIH1</name>
<dbReference type="eggNOG" id="KOG4308">
    <property type="taxonomic scope" value="Eukaryota"/>
</dbReference>
<dbReference type="Gene3D" id="3.80.10.10">
    <property type="entry name" value="Ribonuclease Inhibitor"/>
    <property type="match status" value="1"/>
</dbReference>
<sequence length="461" mass="48268">MMAEAAADEAPENPAADATGEADDAGGAVIAPPELPPEAWSAIADAVQDFKQRCLLRCVCRAARPLDVSMPIDRESKYSVYHTRKGLGDAMAAGIAALVPLARNQKLLYLELWGNHIGRTGAAALGLALEANPPLQQLDLRGNALGDEGATALSQGLRPNARLQCLRLDENAISCAGAGAIGAALISSQSSGLRGLGLGKNLVGDEGAELLSAALLGHNPRLGDTGAARSGSLGGCNWYNGTVTEVRSDGRFDICYDDGDTEQAVPPEFVKVGSSSGAGRPPAKRKAAGGGKAAADKGAGRANGVGGSSAAGQKRKLSKVDEADWLESRFSPLAAESSKLARGVADAFAELPPEEQARLLPLLPECDRDPAALQRAMRSEQQQQLASGEYDPACAEMVRARRSAAERKAKRAQDLGRERLRQAFHFTVAQLALYKTLILTIARKMYLSAVPSRGRSCDPAE</sequence>
<dbReference type="GeneID" id="17278842"/>
<dbReference type="PANTHER" id="PTHR24114:SF2">
    <property type="entry name" value="F-BOX DOMAIN-CONTAINING PROTEIN-RELATED"/>
    <property type="match status" value="1"/>
</dbReference>
<dbReference type="KEGG" id="ehx:EMIHUDRAFT_229503"/>
<reference evidence="2" key="2">
    <citation type="submission" date="2024-10" db="UniProtKB">
        <authorList>
            <consortium name="EnsemblProtists"/>
        </authorList>
    </citation>
    <scope>IDENTIFICATION</scope>
</reference>
<organism evidence="2 3">
    <name type="scientific">Emiliania huxleyi (strain CCMP1516)</name>
    <dbReference type="NCBI Taxonomy" id="280463"/>
    <lineage>
        <taxon>Eukaryota</taxon>
        <taxon>Haptista</taxon>
        <taxon>Haptophyta</taxon>
        <taxon>Prymnesiophyceae</taxon>
        <taxon>Isochrysidales</taxon>
        <taxon>Noelaerhabdaceae</taxon>
        <taxon>Emiliania</taxon>
    </lineage>
</organism>
<dbReference type="InterPro" id="IPR001611">
    <property type="entry name" value="Leu-rich_rpt"/>
</dbReference>
<dbReference type="Gene3D" id="2.30.30.140">
    <property type="match status" value="1"/>
</dbReference>
<dbReference type="Proteomes" id="UP000013827">
    <property type="component" value="Unassembled WGS sequence"/>
</dbReference>
<dbReference type="InterPro" id="IPR032675">
    <property type="entry name" value="LRR_dom_sf"/>
</dbReference>
<dbReference type="SMART" id="SM00368">
    <property type="entry name" value="LRR_RI"/>
    <property type="match status" value="4"/>
</dbReference>
<evidence type="ECO:0000313" key="2">
    <source>
        <dbReference type="EnsemblProtists" id="EOD33572"/>
    </source>
</evidence>
<protein>
    <submittedName>
        <fullName evidence="2">Uncharacterized protein</fullName>
    </submittedName>
</protein>
<dbReference type="PaxDb" id="2903-EOD33572"/>
<dbReference type="AlphaFoldDB" id="A0A0D3KCT7"/>
<dbReference type="PANTHER" id="PTHR24114">
    <property type="entry name" value="LEUCINE RICH REPEAT FAMILY PROTEIN"/>
    <property type="match status" value="1"/>
</dbReference>
<accession>A0A0D3KCT7</accession>
<dbReference type="Pfam" id="PF13516">
    <property type="entry name" value="LRR_6"/>
    <property type="match status" value="2"/>
</dbReference>
<feature type="compositionally biased region" description="Acidic residues" evidence="1">
    <location>
        <begin position="1"/>
        <end position="11"/>
    </location>
</feature>
<dbReference type="InterPro" id="IPR052394">
    <property type="entry name" value="LRR-containing"/>
</dbReference>
<dbReference type="HOGENOM" id="CLU_593743_0_0_1"/>
<dbReference type="CDD" id="cd04508">
    <property type="entry name" value="Tudor_SF"/>
    <property type="match status" value="1"/>
</dbReference>
<dbReference type="EnsemblProtists" id="EOD33572">
    <property type="protein sequence ID" value="EOD33572"/>
    <property type="gene ID" value="EMIHUDRAFT_229503"/>
</dbReference>
<proteinExistence type="predicted"/>
<keyword evidence="3" id="KW-1185">Reference proteome</keyword>
<reference evidence="3" key="1">
    <citation type="journal article" date="2013" name="Nature">
        <title>Pan genome of the phytoplankton Emiliania underpins its global distribution.</title>
        <authorList>
            <person name="Read B.A."/>
            <person name="Kegel J."/>
            <person name="Klute M.J."/>
            <person name="Kuo A."/>
            <person name="Lefebvre S.C."/>
            <person name="Maumus F."/>
            <person name="Mayer C."/>
            <person name="Miller J."/>
            <person name="Monier A."/>
            <person name="Salamov A."/>
            <person name="Young J."/>
            <person name="Aguilar M."/>
            <person name="Claverie J.M."/>
            <person name="Frickenhaus S."/>
            <person name="Gonzalez K."/>
            <person name="Herman E.K."/>
            <person name="Lin Y.C."/>
            <person name="Napier J."/>
            <person name="Ogata H."/>
            <person name="Sarno A.F."/>
            <person name="Shmutz J."/>
            <person name="Schroeder D."/>
            <person name="de Vargas C."/>
            <person name="Verret F."/>
            <person name="von Dassow P."/>
            <person name="Valentin K."/>
            <person name="Van de Peer Y."/>
            <person name="Wheeler G."/>
            <person name="Dacks J.B."/>
            <person name="Delwiche C.F."/>
            <person name="Dyhrman S.T."/>
            <person name="Glockner G."/>
            <person name="John U."/>
            <person name="Richards T."/>
            <person name="Worden A.Z."/>
            <person name="Zhang X."/>
            <person name="Grigoriev I.V."/>
            <person name="Allen A.E."/>
            <person name="Bidle K."/>
            <person name="Borodovsky M."/>
            <person name="Bowler C."/>
            <person name="Brownlee C."/>
            <person name="Cock J.M."/>
            <person name="Elias M."/>
            <person name="Gladyshev V.N."/>
            <person name="Groth M."/>
            <person name="Guda C."/>
            <person name="Hadaegh A."/>
            <person name="Iglesias-Rodriguez M.D."/>
            <person name="Jenkins J."/>
            <person name="Jones B.M."/>
            <person name="Lawson T."/>
            <person name="Leese F."/>
            <person name="Lindquist E."/>
            <person name="Lobanov A."/>
            <person name="Lomsadze A."/>
            <person name="Malik S.B."/>
            <person name="Marsh M.E."/>
            <person name="Mackinder L."/>
            <person name="Mock T."/>
            <person name="Mueller-Roeber B."/>
            <person name="Pagarete A."/>
            <person name="Parker M."/>
            <person name="Probert I."/>
            <person name="Quesneville H."/>
            <person name="Raines C."/>
            <person name="Rensing S.A."/>
            <person name="Riano-Pachon D.M."/>
            <person name="Richier S."/>
            <person name="Rokitta S."/>
            <person name="Shiraiwa Y."/>
            <person name="Soanes D.M."/>
            <person name="van der Giezen M."/>
            <person name="Wahlund T.M."/>
            <person name="Williams B."/>
            <person name="Wilson W."/>
            <person name="Wolfe G."/>
            <person name="Wurch L.L."/>
        </authorList>
    </citation>
    <scope>NUCLEOTIDE SEQUENCE</scope>
</reference>
<dbReference type="SUPFAM" id="SSF52047">
    <property type="entry name" value="RNI-like"/>
    <property type="match status" value="1"/>
</dbReference>
<feature type="region of interest" description="Disordered" evidence="1">
    <location>
        <begin position="270"/>
        <end position="317"/>
    </location>
</feature>
<dbReference type="RefSeq" id="XP_005786001.1">
    <property type="nucleotide sequence ID" value="XM_005785944.1"/>
</dbReference>